<protein>
    <submittedName>
        <fullName evidence="1">Uncharacterized protein</fullName>
    </submittedName>
</protein>
<organism evidence="1 2">
    <name type="scientific">Streptomyces chiangmaiensis</name>
    <dbReference type="NCBI Taxonomy" id="766497"/>
    <lineage>
        <taxon>Bacteria</taxon>
        <taxon>Bacillati</taxon>
        <taxon>Actinomycetota</taxon>
        <taxon>Actinomycetes</taxon>
        <taxon>Kitasatosporales</taxon>
        <taxon>Streptomycetaceae</taxon>
        <taxon>Streptomyces</taxon>
    </lineage>
</organism>
<dbReference type="Proteomes" id="UP001333996">
    <property type="component" value="Unassembled WGS sequence"/>
</dbReference>
<name>A0ABU7FMT1_9ACTN</name>
<dbReference type="RefSeq" id="WP_329509455.1">
    <property type="nucleotide sequence ID" value="NZ_BAAAYZ010000154.1"/>
</dbReference>
<reference evidence="1" key="1">
    <citation type="submission" date="2024-01" db="EMBL/GenBank/DDBJ databases">
        <title>First draft genome sequence data of TA4-1, the type strain of Gram-positive actinobacterium Streptomyces chiangmaiensis.</title>
        <authorList>
            <person name="Yasawong M."/>
            <person name="Nantapong N."/>
        </authorList>
    </citation>
    <scope>NUCLEOTIDE SEQUENCE</scope>
    <source>
        <strain evidence="1">TA4-1</strain>
    </source>
</reference>
<proteinExistence type="predicted"/>
<dbReference type="EMBL" id="JAYWVC010000092">
    <property type="protein sequence ID" value="MED7825007.1"/>
    <property type="molecule type" value="Genomic_DNA"/>
</dbReference>
<evidence type="ECO:0000313" key="1">
    <source>
        <dbReference type="EMBL" id="MED7825007.1"/>
    </source>
</evidence>
<keyword evidence="2" id="KW-1185">Reference proteome</keyword>
<gene>
    <name evidence="1" type="ORF">VXC91_24195</name>
</gene>
<accession>A0ABU7FMT1</accession>
<comment type="caution">
    <text evidence="1">The sequence shown here is derived from an EMBL/GenBank/DDBJ whole genome shotgun (WGS) entry which is preliminary data.</text>
</comment>
<sequence>MRAGHPPLAWAVVNDPSGIVAVVEEPSGIVEHLADFDAAAD</sequence>
<evidence type="ECO:0000313" key="2">
    <source>
        <dbReference type="Proteomes" id="UP001333996"/>
    </source>
</evidence>